<comment type="function">
    <text evidence="7">Binds to the 23S rRNA.</text>
</comment>
<evidence type="ECO:0000256" key="2">
    <source>
        <dbReference type="ARBA" id="ARBA00022730"/>
    </source>
</evidence>
<evidence type="ECO:0000256" key="8">
    <source>
        <dbReference type="SAM" id="Coils"/>
    </source>
</evidence>
<feature type="domain" description="Ribosomal protein L9" evidence="9">
    <location>
        <begin position="14"/>
        <end position="41"/>
    </location>
</feature>
<dbReference type="InterPro" id="IPR020070">
    <property type="entry name" value="Ribosomal_bL9_N"/>
</dbReference>
<dbReference type="InterPro" id="IPR009027">
    <property type="entry name" value="Ribosomal_bL9/RNase_H1_N"/>
</dbReference>
<dbReference type="GO" id="GO:1990904">
    <property type="term" value="C:ribonucleoprotein complex"/>
    <property type="evidence" value="ECO:0007669"/>
    <property type="project" value="UniProtKB-KW"/>
</dbReference>
<dbReference type="Pfam" id="PF03948">
    <property type="entry name" value="Ribosomal_L9_C"/>
    <property type="match status" value="1"/>
</dbReference>
<dbReference type="PROSITE" id="PS00651">
    <property type="entry name" value="RIBOSOMAL_L9"/>
    <property type="match status" value="1"/>
</dbReference>
<evidence type="ECO:0000256" key="6">
    <source>
        <dbReference type="ARBA" id="ARBA00035292"/>
    </source>
</evidence>
<dbReference type="NCBIfam" id="TIGR00158">
    <property type="entry name" value="L9"/>
    <property type="match status" value="1"/>
</dbReference>
<evidence type="ECO:0000256" key="5">
    <source>
        <dbReference type="ARBA" id="ARBA00023274"/>
    </source>
</evidence>
<dbReference type="Pfam" id="PF01281">
    <property type="entry name" value="Ribosomal_L9_N"/>
    <property type="match status" value="1"/>
</dbReference>
<dbReference type="InterPro" id="IPR020594">
    <property type="entry name" value="Ribosomal_bL9_bac/chp"/>
</dbReference>
<evidence type="ECO:0000313" key="11">
    <source>
        <dbReference type="Proteomes" id="UP000540191"/>
    </source>
</evidence>
<reference evidence="10 11" key="1">
    <citation type="submission" date="2020-08" db="EMBL/GenBank/DDBJ databases">
        <title>Sequencing the genomes of 1000 actinobacteria strains.</title>
        <authorList>
            <person name="Klenk H.-P."/>
        </authorList>
    </citation>
    <scope>NUCLEOTIDE SEQUENCE [LARGE SCALE GENOMIC DNA]</scope>
    <source>
        <strain evidence="10 11">DSM 23974</strain>
    </source>
</reference>
<comment type="caution">
    <text evidence="10">The sequence shown here is derived from an EMBL/GenBank/DDBJ whole genome shotgun (WGS) entry which is preliminary data.</text>
</comment>
<sequence>MAKLILTQEVTGLGTAGDVVEVKNGYARNYLLPRGFATVWTQGGEKQIEQLKAARAARAVANLEEAQALAATLQGQTVRLERTAGSEGRLFGAVKPADVAEAVEAAGLGSIDKRSITLPQHIKAVGHHTAQVRLHEDVVADVELQVVAAKGSKKK</sequence>
<keyword evidence="5 7" id="KW-0687">Ribonucleoprotein</keyword>
<evidence type="ECO:0000313" key="10">
    <source>
        <dbReference type="EMBL" id="MBB4736239.1"/>
    </source>
</evidence>
<organism evidence="10 11">
    <name type="scientific">Micrococcus cohnii</name>
    <dbReference type="NCBI Taxonomy" id="993416"/>
    <lineage>
        <taxon>Bacteria</taxon>
        <taxon>Bacillati</taxon>
        <taxon>Actinomycetota</taxon>
        <taxon>Actinomycetes</taxon>
        <taxon>Micrococcales</taxon>
        <taxon>Micrococcaceae</taxon>
        <taxon>Micrococcus</taxon>
    </lineage>
</organism>
<dbReference type="InterPro" id="IPR000244">
    <property type="entry name" value="Ribosomal_bL9"/>
</dbReference>
<evidence type="ECO:0000256" key="4">
    <source>
        <dbReference type="ARBA" id="ARBA00022980"/>
    </source>
</evidence>
<comment type="similarity">
    <text evidence="1 7">Belongs to the bacterial ribosomal protein bL9 family.</text>
</comment>
<feature type="coiled-coil region" evidence="8">
    <location>
        <begin position="56"/>
        <end position="83"/>
    </location>
</feature>
<dbReference type="GO" id="GO:0019843">
    <property type="term" value="F:rRNA binding"/>
    <property type="evidence" value="ECO:0007669"/>
    <property type="project" value="UniProtKB-UniRule"/>
</dbReference>
<evidence type="ECO:0000256" key="1">
    <source>
        <dbReference type="ARBA" id="ARBA00010605"/>
    </source>
</evidence>
<dbReference type="GO" id="GO:0003735">
    <property type="term" value="F:structural constituent of ribosome"/>
    <property type="evidence" value="ECO:0007669"/>
    <property type="project" value="InterPro"/>
</dbReference>
<dbReference type="RefSeq" id="WP_158496870.1">
    <property type="nucleotide sequence ID" value="NZ_JACHNA010000001.1"/>
</dbReference>
<dbReference type="SUPFAM" id="SSF55658">
    <property type="entry name" value="L9 N-domain-like"/>
    <property type="match status" value="1"/>
</dbReference>
<keyword evidence="4 7" id="KW-0689">Ribosomal protein</keyword>
<dbReference type="Gene3D" id="3.10.430.100">
    <property type="entry name" value="Ribosomal protein L9, C-terminal domain"/>
    <property type="match status" value="1"/>
</dbReference>
<evidence type="ECO:0000256" key="7">
    <source>
        <dbReference type="HAMAP-Rule" id="MF_00503"/>
    </source>
</evidence>
<dbReference type="InterPro" id="IPR020069">
    <property type="entry name" value="Ribosomal_bL9_C"/>
</dbReference>
<dbReference type="GO" id="GO:0005840">
    <property type="term" value="C:ribosome"/>
    <property type="evidence" value="ECO:0007669"/>
    <property type="project" value="UniProtKB-KW"/>
</dbReference>
<dbReference type="PANTHER" id="PTHR21368">
    <property type="entry name" value="50S RIBOSOMAL PROTEIN L9"/>
    <property type="match status" value="1"/>
</dbReference>
<dbReference type="SUPFAM" id="SSF55653">
    <property type="entry name" value="Ribosomal protein L9 C-domain"/>
    <property type="match status" value="1"/>
</dbReference>
<dbReference type="GO" id="GO:0006412">
    <property type="term" value="P:translation"/>
    <property type="evidence" value="ECO:0007669"/>
    <property type="project" value="UniProtKB-UniRule"/>
</dbReference>
<proteinExistence type="inferred from homology"/>
<dbReference type="InterPro" id="IPR036791">
    <property type="entry name" value="Ribosomal_bL9_C_sf"/>
</dbReference>
<dbReference type="Gene3D" id="3.40.5.10">
    <property type="entry name" value="Ribosomal protein L9, N-terminal domain"/>
    <property type="match status" value="1"/>
</dbReference>
<keyword evidence="3 7" id="KW-0694">RNA-binding</keyword>
<evidence type="ECO:0000256" key="3">
    <source>
        <dbReference type="ARBA" id="ARBA00022884"/>
    </source>
</evidence>
<keyword evidence="2 7" id="KW-0699">rRNA-binding</keyword>
<accession>A0A7W7GQ51</accession>
<keyword evidence="8" id="KW-0175">Coiled coil</keyword>
<name>A0A7W7GQ51_9MICC</name>
<dbReference type="HAMAP" id="MF_00503">
    <property type="entry name" value="Ribosomal_bL9"/>
    <property type="match status" value="1"/>
</dbReference>
<dbReference type="EMBL" id="JACHNA010000001">
    <property type="protein sequence ID" value="MBB4736239.1"/>
    <property type="molecule type" value="Genomic_DNA"/>
</dbReference>
<dbReference type="AlphaFoldDB" id="A0A7W7GQ51"/>
<evidence type="ECO:0000259" key="9">
    <source>
        <dbReference type="PROSITE" id="PS00651"/>
    </source>
</evidence>
<keyword evidence="11" id="KW-1185">Reference proteome</keyword>
<protein>
    <recommendedName>
        <fullName evidence="6 7">Large ribosomal subunit protein bL9</fullName>
    </recommendedName>
</protein>
<dbReference type="Proteomes" id="UP000540191">
    <property type="component" value="Unassembled WGS sequence"/>
</dbReference>
<gene>
    <name evidence="7" type="primary">rplI</name>
    <name evidence="10" type="ORF">HDA30_001747</name>
</gene>
<dbReference type="InterPro" id="IPR036935">
    <property type="entry name" value="Ribosomal_bL9_N_sf"/>
</dbReference>
<dbReference type="FunFam" id="3.40.5.10:FF:000003">
    <property type="entry name" value="50S ribosomal protein L9"/>
    <property type="match status" value="1"/>
</dbReference>